<dbReference type="GO" id="GO:0015159">
    <property type="term" value="F:polysaccharide transmembrane transporter activity"/>
    <property type="evidence" value="ECO:0007669"/>
    <property type="project" value="InterPro"/>
</dbReference>
<evidence type="ECO:0000313" key="19">
    <source>
        <dbReference type="EMBL" id="QWF71686.1"/>
    </source>
</evidence>
<dbReference type="GO" id="GO:0015288">
    <property type="term" value="F:porin activity"/>
    <property type="evidence" value="ECO:0007669"/>
    <property type="project" value="UniProtKB-KW"/>
</dbReference>
<dbReference type="GO" id="GO:0046930">
    <property type="term" value="C:pore complex"/>
    <property type="evidence" value="ECO:0007669"/>
    <property type="project" value="UniProtKB-KW"/>
</dbReference>
<reference evidence="19" key="1">
    <citation type="submission" date="2021-04" db="EMBL/GenBank/DDBJ databases">
        <title>Draft genome sequence data of methanotrophic Methylovulum sp. strain S1L and Methylomonas sp. strain S2AM isolated from boreal lake water columns.</title>
        <authorList>
            <person name="Rissanen A.J."/>
            <person name="Mangayil R."/>
            <person name="Svenning M.M."/>
            <person name="Khanongnuch R."/>
        </authorList>
    </citation>
    <scope>NUCLEOTIDE SEQUENCE</scope>
    <source>
        <strain evidence="19">S2AM</strain>
    </source>
</reference>
<keyword evidence="20" id="KW-1185">Reference proteome</keyword>
<dbReference type="InterPro" id="IPR054765">
    <property type="entry name" value="SLBB_dom"/>
</dbReference>
<keyword evidence="12" id="KW-0564">Palmitate</keyword>
<evidence type="ECO:0000259" key="17">
    <source>
        <dbReference type="Pfam" id="PF10531"/>
    </source>
</evidence>
<keyword evidence="3" id="KW-0813">Transport</keyword>
<evidence type="ECO:0000259" key="16">
    <source>
        <dbReference type="Pfam" id="PF02563"/>
    </source>
</evidence>
<evidence type="ECO:0000256" key="11">
    <source>
        <dbReference type="ARBA" id="ARBA00023136"/>
    </source>
</evidence>
<evidence type="ECO:0000256" key="7">
    <source>
        <dbReference type="ARBA" id="ARBA00022729"/>
    </source>
</evidence>
<evidence type="ECO:0000256" key="14">
    <source>
        <dbReference type="ARBA" id="ARBA00023288"/>
    </source>
</evidence>
<evidence type="ECO:0000256" key="1">
    <source>
        <dbReference type="ARBA" id="ARBA00004571"/>
    </source>
</evidence>
<feature type="domain" description="SLBB" evidence="18">
    <location>
        <begin position="114"/>
        <end position="192"/>
    </location>
</feature>
<dbReference type="Pfam" id="PF10531">
    <property type="entry name" value="SLBB"/>
    <property type="match status" value="1"/>
</dbReference>
<evidence type="ECO:0000259" key="18">
    <source>
        <dbReference type="Pfam" id="PF22461"/>
    </source>
</evidence>
<dbReference type="AlphaFoldDB" id="A0A975MPK9"/>
<dbReference type="PANTHER" id="PTHR33619">
    <property type="entry name" value="POLYSACCHARIDE EXPORT PROTEIN GFCE-RELATED"/>
    <property type="match status" value="1"/>
</dbReference>
<feature type="signal peptide" evidence="15">
    <location>
        <begin position="1"/>
        <end position="28"/>
    </location>
</feature>
<keyword evidence="14" id="KW-0449">Lipoprotein</keyword>
<evidence type="ECO:0000256" key="12">
    <source>
        <dbReference type="ARBA" id="ARBA00023139"/>
    </source>
</evidence>
<dbReference type="Pfam" id="PF02563">
    <property type="entry name" value="Poly_export"/>
    <property type="match status" value="1"/>
</dbReference>
<evidence type="ECO:0000313" key="20">
    <source>
        <dbReference type="Proteomes" id="UP000676649"/>
    </source>
</evidence>
<accession>A0A975MPK9</accession>
<keyword evidence="6" id="KW-0812">Transmembrane</keyword>
<evidence type="ECO:0000256" key="6">
    <source>
        <dbReference type="ARBA" id="ARBA00022692"/>
    </source>
</evidence>
<organism evidence="19 20">
    <name type="scientific">Methylomonas paludis</name>
    <dbReference type="NCBI Taxonomy" id="1173101"/>
    <lineage>
        <taxon>Bacteria</taxon>
        <taxon>Pseudomonadati</taxon>
        <taxon>Pseudomonadota</taxon>
        <taxon>Gammaproteobacteria</taxon>
        <taxon>Methylococcales</taxon>
        <taxon>Methylococcaceae</taxon>
        <taxon>Methylomonas</taxon>
    </lineage>
</organism>
<keyword evidence="8" id="KW-0625">Polysaccharide transport</keyword>
<protein>
    <submittedName>
        <fullName evidence="19">SLBB domain-containing protein</fullName>
    </submittedName>
</protein>
<keyword evidence="10" id="KW-0626">Porin</keyword>
<evidence type="ECO:0000256" key="13">
    <source>
        <dbReference type="ARBA" id="ARBA00023237"/>
    </source>
</evidence>
<dbReference type="Gene3D" id="3.10.560.10">
    <property type="entry name" value="Outer membrane lipoprotein wza domain like"/>
    <property type="match status" value="2"/>
</dbReference>
<keyword evidence="4" id="KW-1134">Transmembrane beta strand</keyword>
<gene>
    <name evidence="19" type="ORF">KEF85_04200</name>
</gene>
<feature type="chain" id="PRO_5037837290" evidence="15">
    <location>
        <begin position="29"/>
        <end position="272"/>
    </location>
</feature>
<comment type="similarity">
    <text evidence="2">Belongs to the BexD/CtrA/VexA family.</text>
</comment>
<dbReference type="PANTHER" id="PTHR33619:SF3">
    <property type="entry name" value="POLYSACCHARIDE EXPORT PROTEIN GFCE-RELATED"/>
    <property type="match status" value="1"/>
</dbReference>
<dbReference type="EMBL" id="CP073754">
    <property type="protein sequence ID" value="QWF71686.1"/>
    <property type="molecule type" value="Genomic_DNA"/>
</dbReference>
<dbReference type="InterPro" id="IPR049712">
    <property type="entry name" value="Poly_export"/>
</dbReference>
<evidence type="ECO:0000256" key="15">
    <source>
        <dbReference type="SAM" id="SignalP"/>
    </source>
</evidence>
<evidence type="ECO:0000256" key="3">
    <source>
        <dbReference type="ARBA" id="ARBA00022448"/>
    </source>
</evidence>
<dbReference type="GO" id="GO:0006811">
    <property type="term" value="P:monoatomic ion transport"/>
    <property type="evidence" value="ECO:0007669"/>
    <property type="project" value="UniProtKB-KW"/>
</dbReference>
<keyword evidence="13" id="KW-0998">Cell outer membrane</keyword>
<dbReference type="Pfam" id="PF22461">
    <property type="entry name" value="SLBB_2"/>
    <property type="match status" value="1"/>
</dbReference>
<keyword evidence="11" id="KW-0472">Membrane</keyword>
<name>A0A975MPK9_9GAMM</name>
<feature type="domain" description="Polysaccharide export protein N-terminal" evidence="16">
    <location>
        <begin position="32"/>
        <end position="107"/>
    </location>
</feature>
<dbReference type="GO" id="GO:0009279">
    <property type="term" value="C:cell outer membrane"/>
    <property type="evidence" value="ECO:0007669"/>
    <property type="project" value="UniProtKB-SubCell"/>
</dbReference>
<evidence type="ECO:0000256" key="10">
    <source>
        <dbReference type="ARBA" id="ARBA00023114"/>
    </source>
</evidence>
<evidence type="ECO:0000256" key="9">
    <source>
        <dbReference type="ARBA" id="ARBA00023065"/>
    </source>
</evidence>
<dbReference type="KEGG" id="mpad:KEF85_04200"/>
<dbReference type="RefSeq" id="WP_215583468.1">
    <property type="nucleotide sequence ID" value="NZ_CP073754.1"/>
</dbReference>
<sequence>MTKFATARLPICYIAILLISIFCRAALAEPSPEDDYSLGAGDIIKVQFFESPALNSEVRISESGTVNLPMIGKLNVGGLNTDETSHLIEAAYQNAGLIKNAHVSVMITQFNSRQVSVLGQVNKPGKFVLDKYSTVIDLLATAGGINPNGGNKAYLIRKIDGQEQKITIDLNAVLDKQSEKNVQVLTGDIIYVPDAEKYYIYGEVLKTGIIKLEPNMTVLHAISAAGGITSRGSLRGVELKRLDKQGNIQTLDVELDELVQPNDVIYIPEGWL</sequence>
<keyword evidence="9" id="KW-0406">Ion transport</keyword>
<keyword evidence="7 15" id="KW-0732">Signal</keyword>
<evidence type="ECO:0000256" key="4">
    <source>
        <dbReference type="ARBA" id="ARBA00022452"/>
    </source>
</evidence>
<proteinExistence type="inferred from homology"/>
<keyword evidence="5" id="KW-0762">Sugar transport</keyword>
<evidence type="ECO:0000256" key="8">
    <source>
        <dbReference type="ARBA" id="ARBA00023047"/>
    </source>
</evidence>
<evidence type="ECO:0000256" key="5">
    <source>
        <dbReference type="ARBA" id="ARBA00022597"/>
    </source>
</evidence>
<comment type="subcellular location">
    <subcellularLocation>
        <location evidence="1">Cell outer membrane</location>
        <topology evidence="1">Multi-pass membrane protein</topology>
    </subcellularLocation>
</comment>
<dbReference type="InterPro" id="IPR019554">
    <property type="entry name" value="Soluble_ligand-bd"/>
</dbReference>
<dbReference type="InterPro" id="IPR003715">
    <property type="entry name" value="Poly_export_N"/>
</dbReference>
<dbReference type="Proteomes" id="UP000676649">
    <property type="component" value="Chromosome"/>
</dbReference>
<evidence type="ECO:0000256" key="2">
    <source>
        <dbReference type="ARBA" id="ARBA00009450"/>
    </source>
</evidence>
<feature type="domain" description="Soluble ligand binding" evidence="17">
    <location>
        <begin position="198"/>
        <end position="248"/>
    </location>
</feature>